<evidence type="ECO:0000313" key="2">
    <source>
        <dbReference type="Proteomes" id="UP000753908"/>
    </source>
</evidence>
<dbReference type="EMBL" id="JAHHIF010000027">
    <property type="protein sequence ID" value="MBW4546615.1"/>
    <property type="molecule type" value="Genomic_DNA"/>
</dbReference>
<dbReference type="AlphaFoldDB" id="A0A951UB20"/>
<reference evidence="1" key="2">
    <citation type="journal article" date="2022" name="Microbiol. Resour. Announc.">
        <title>Metagenome Sequencing to Explore Phylogenomics of Terrestrial Cyanobacteria.</title>
        <authorList>
            <person name="Ward R.D."/>
            <person name="Stajich J.E."/>
            <person name="Johansen J.R."/>
            <person name="Huntemann M."/>
            <person name="Clum A."/>
            <person name="Foster B."/>
            <person name="Foster B."/>
            <person name="Roux S."/>
            <person name="Palaniappan K."/>
            <person name="Varghese N."/>
            <person name="Mukherjee S."/>
            <person name="Reddy T.B.K."/>
            <person name="Daum C."/>
            <person name="Copeland A."/>
            <person name="Chen I.A."/>
            <person name="Ivanova N.N."/>
            <person name="Kyrpides N.C."/>
            <person name="Shapiro N."/>
            <person name="Eloe-Fadrosh E.A."/>
            <person name="Pietrasiak N."/>
        </authorList>
    </citation>
    <scope>NUCLEOTIDE SEQUENCE</scope>
    <source>
        <strain evidence="1">CPER-KK1</strain>
    </source>
</reference>
<evidence type="ECO:0000313" key="1">
    <source>
        <dbReference type="EMBL" id="MBW4546615.1"/>
    </source>
</evidence>
<comment type="caution">
    <text evidence="1">The sequence shown here is derived from an EMBL/GenBank/DDBJ whole genome shotgun (WGS) entry which is preliminary data.</text>
</comment>
<dbReference type="Proteomes" id="UP000753908">
    <property type="component" value="Unassembled WGS sequence"/>
</dbReference>
<name>A0A951UB20_9CYAN</name>
<sequence length="51" mass="5722">MLSLNGSTSNYYLKKRFSLSDDAIAGDSTIHQCQQMNHSKVSAWLLSQFQA</sequence>
<proteinExistence type="predicted"/>
<organism evidence="1 2">
    <name type="scientific">Symplocastrum torsivum CPER-KK1</name>
    <dbReference type="NCBI Taxonomy" id="450513"/>
    <lineage>
        <taxon>Bacteria</taxon>
        <taxon>Bacillati</taxon>
        <taxon>Cyanobacteriota</taxon>
        <taxon>Cyanophyceae</taxon>
        <taxon>Oscillatoriophycideae</taxon>
        <taxon>Oscillatoriales</taxon>
        <taxon>Microcoleaceae</taxon>
        <taxon>Symplocastrum</taxon>
    </lineage>
</organism>
<reference evidence="1" key="1">
    <citation type="submission" date="2021-05" db="EMBL/GenBank/DDBJ databases">
        <authorList>
            <person name="Pietrasiak N."/>
            <person name="Ward R."/>
            <person name="Stajich J.E."/>
            <person name="Kurbessoian T."/>
        </authorList>
    </citation>
    <scope>NUCLEOTIDE SEQUENCE</scope>
    <source>
        <strain evidence="1">CPER-KK1</strain>
    </source>
</reference>
<protein>
    <submittedName>
        <fullName evidence="1">Uncharacterized protein</fullName>
    </submittedName>
</protein>
<accession>A0A951UB20</accession>
<gene>
    <name evidence="1" type="ORF">KME25_19540</name>
</gene>